<evidence type="ECO:0000256" key="2">
    <source>
        <dbReference type="ARBA" id="ARBA00022448"/>
    </source>
</evidence>
<comment type="subcellular location">
    <subcellularLocation>
        <location evidence="1">Membrane</location>
        <topology evidence="1">Multi-pass membrane protein</topology>
    </subcellularLocation>
</comment>
<evidence type="ECO:0000256" key="4">
    <source>
        <dbReference type="ARBA" id="ARBA00022989"/>
    </source>
</evidence>
<evidence type="ECO:0000256" key="6">
    <source>
        <dbReference type="ARBA" id="ARBA00023136"/>
    </source>
</evidence>
<reference evidence="9" key="1">
    <citation type="submission" date="2021-01" db="EMBL/GenBank/DDBJ databases">
        <authorList>
            <person name="Corre E."/>
            <person name="Pelletier E."/>
            <person name="Niang G."/>
            <person name="Scheremetjew M."/>
            <person name="Finn R."/>
            <person name="Kale V."/>
            <person name="Holt S."/>
            <person name="Cochrane G."/>
            <person name="Meng A."/>
            <person name="Brown T."/>
            <person name="Cohen L."/>
        </authorList>
    </citation>
    <scope>NUCLEOTIDE SEQUENCE</scope>
    <source>
        <strain evidence="9">GSO104</strain>
    </source>
</reference>
<keyword evidence="3 8" id="KW-0812">Transmembrane</keyword>
<evidence type="ECO:0000256" key="8">
    <source>
        <dbReference type="SAM" id="Phobius"/>
    </source>
</evidence>
<dbReference type="PANTHER" id="PTHR33281:SF20">
    <property type="match status" value="1"/>
</dbReference>
<keyword evidence="6 8" id="KW-0472">Membrane</keyword>
<feature type="transmembrane region" description="Helical" evidence="8">
    <location>
        <begin position="301"/>
        <end position="320"/>
    </location>
</feature>
<dbReference type="PANTHER" id="PTHR33281">
    <property type="entry name" value="UPF0187 PROTEIN YNEE"/>
    <property type="match status" value="1"/>
</dbReference>
<name>A0A7S4WE09_9STRA</name>
<evidence type="ECO:0000256" key="5">
    <source>
        <dbReference type="ARBA" id="ARBA00023065"/>
    </source>
</evidence>
<evidence type="ECO:0000256" key="1">
    <source>
        <dbReference type="ARBA" id="ARBA00004141"/>
    </source>
</evidence>
<protein>
    <recommendedName>
        <fullName evidence="10">Bestrophin homolog</fullName>
    </recommendedName>
</protein>
<keyword evidence="2" id="KW-0813">Transport</keyword>
<evidence type="ECO:0000256" key="7">
    <source>
        <dbReference type="SAM" id="MobiDB-lite"/>
    </source>
</evidence>
<feature type="transmembrane region" description="Helical" evidence="8">
    <location>
        <begin position="278"/>
        <end position="295"/>
    </location>
</feature>
<keyword evidence="4 8" id="KW-1133">Transmembrane helix</keyword>
<proteinExistence type="predicted"/>
<dbReference type="GO" id="GO:0005254">
    <property type="term" value="F:chloride channel activity"/>
    <property type="evidence" value="ECO:0007669"/>
    <property type="project" value="InterPro"/>
</dbReference>
<accession>A0A7S4WE09</accession>
<keyword evidence="5" id="KW-0406">Ion transport</keyword>
<evidence type="ECO:0000313" key="9">
    <source>
        <dbReference type="EMBL" id="CAE4665768.1"/>
    </source>
</evidence>
<organism evidence="9">
    <name type="scientific">Ditylum brightwellii</name>
    <dbReference type="NCBI Taxonomy" id="49249"/>
    <lineage>
        <taxon>Eukaryota</taxon>
        <taxon>Sar</taxon>
        <taxon>Stramenopiles</taxon>
        <taxon>Ochrophyta</taxon>
        <taxon>Bacillariophyta</taxon>
        <taxon>Mediophyceae</taxon>
        <taxon>Lithodesmiophycidae</taxon>
        <taxon>Lithodesmiales</taxon>
        <taxon>Lithodesmiaceae</taxon>
        <taxon>Ditylum</taxon>
    </lineage>
</organism>
<evidence type="ECO:0008006" key="10">
    <source>
        <dbReference type="Google" id="ProtNLM"/>
    </source>
</evidence>
<dbReference type="GO" id="GO:0016020">
    <property type="term" value="C:membrane"/>
    <property type="evidence" value="ECO:0007669"/>
    <property type="project" value="UniProtKB-SubCell"/>
</dbReference>
<dbReference type="EMBL" id="HBNS01059584">
    <property type="protein sequence ID" value="CAE4665768.1"/>
    <property type="molecule type" value="Transcribed_RNA"/>
</dbReference>
<feature type="region of interest" description="Disordered" evidence="7">
    <location>
        <begin position="1"/>
        <end position="24"/>
    </location>
</feature>
<dbReference type="AlphaFoldDB" id="A0A7S4WE09"/>
<evidence type="ECO:0000256" key="3">
    <source>
        <dbReference type="ARBA" id="ARBA00022692"/>
    </source>
</evidence>
<sequence>MATEQDPLLRAENGEGKQNGRNGFNKYGKKETYIEDDITIKRVSFDSSSHISVLFQLNGSVWPKVLPYCLFNSLLSAIIVWLKFEKGIDITIKGEGHNFMGILVSFLVVTRVKTTYAKFMQARGYLEDTYRLSRQLVQDMCTLTKQNMSDEAKKWRRDVALQTLVLLRITMAATEFSNSQKSALDSAVGRTSLSKSIIRWSGKKGDDSTTNFRAPLLLAYALRTEILKKKNESFIKAINPVEELFILRNVDAFISAFSGLDQLINTPMPFPIVQMSRTFLVIYIFSLPFVLVESIQHPIAVLFLSFFLAYGFLGLEAVALELSDPFGDDPNDFDQNGMAKVAIEDVCFTIYRCDGLESARDLRTMLAEKLEQEGAVNNIQTGLEMEMGLARDSFMEDKI</sequence>
<dbReference type="InterPro" id="IPR044669">
    <property type="entry name" value="YneE/VCCN1/2-like"/>
</dbReference>
<gene>
    <name evidence="9" type="ORF">DBRI00130_LOCUS42850</name>
</gene>
<dbReference type="Pfam" id="PF25539">
    <property type="entry name" value="Bestrophin_2"/>
    <property type="match status" value="1"/>
</dbReference>